<accession>A0A9P6QZ25</accession>
<keyword evidence="2" id="KW-1185">Reference proteome</keyword>
<sequence>MADTEIPTPFSQFCLFKSLSFSLHEYDWFNFVEQWQSMVNVNAPLPEFTYNLVPFFSNARRLVPVFHRYMGVARHHPDFLNTLTTVLMSTPLLIKVQALLRSPTLFSNYVVALQMDNPSASHTQVMQSLQTFLNQLPAPTRLEIQRVFAEAEASDSMGLSSSTLEIAYNVLHSDTQLYIDVLTTLQLNQTRNMPWDTVVSKIKTLVNAKKPYAWTSMDQFLKHLHWGYYNEQYSYPNGAEEYGGEYDQGEYYESDDVVEKVEGVDYYPDELDEQELRAFTHGVSNINHFASSSSSTNTAGYNVVTNSNNNSTRGVSPGLGVLEEFAKLSVSDKRHAVESC</sequence>
<name>A0A9P6QZ25_9FUNG</name>
<proteinExistence type="predicted"/>
<protein>
    <submittedName>
        <fullName evidence="1">Uncharacterized protein</fullName>
    </submittedName>
</protein>
<dbReference type="OrthoDB" id="2156793at2759"/>
<dbReference type="EMBL" id="JAAAIN010001494">
    <property type="protein sequence ID" value="KAG0302598.1"/>
    <property type="molecule type" value="Genomic_DNA"/>
</dbReference>
<evidence type="ECO:0000313" key="2">
    <source>
        <dbReference type="Proteomes" id="UP000823405"/>
    </source>
</evidence>
<gene>
    <name evidence="1" type="ORF">BGZ97_002265</name>
</gene>
<reference evidence="1" key="1">
    <citation type="journal article" date="2020" name="Fungal Divers.">
        <title>Resolving the Mortierellaceae phylogeny through synthesis of multi-gene phylogenetics and phylogenomics.</title>
        <authorList>
            <person name="Vandepol N."/>
            <person name="Liber J."/>
            <person name="Desiro A."/>
            <person name="Na H."/>
            <person name="Kennedy M."/>
            <person name="Barry K."/>
            <person name="Grigoriev I.V."/>
            <person name="Miller A.N."/>
            <person name="O'Donnell K."/>
            <person name="Stajich J.E."/>
            <person name="Bonito G."/>
        </authorList>
    </citation>
    <scope>NUCLEOTIDE SEQUENCE</scope>
    <source>
        <strain evidence="1">NVP60</strain>
    </source>
</reference>
<comment type="caution">
    <text evidence="1">The sequence shown here is derived from an EMBL/GenBank/DDBJ whole genome shotgun (WGS) entry which is preliminary data.</text>
</comment>
<organism evidence="1 2">
    <name type="scientific">Linnemannia gamsii</name>
    <dbReference type="NCBI Taxonomy" id="64522"/>
    <lineage>
        <taxon>Eukaryota</taxon>
        <taxon>Fungi</taxon>
        <taxon>Fungi incertae sedis</taxon>
        <taxon>Mucoromycota</taxon>
        <taxon>Mortierellomycotina</taxon>
        <taxon>Mortierellomycetes</taxon>
        <taxon>Mortierellales</taxon>
        <taxon>Mortierellaceae</taxon>
        <taxon>Linnemannia</taxon>
    </lineage>
</organism>
<dbReference type="Proteomes" id="UP000823405">
    <property type="component" value="Unassembled WGS sequence"/>
</dbReference>
<evidence type="ECO:0000313" key="1">
    <source>
        <dbReference type="EMBL" id="KAG0302598.1"/>
    </source>
</evidence>
<dbReference type="AlphaFoldDB" id="A0A9P6QZ25"/>